<gene>
    <name evidence="2" type="ORF">J8TS2_34060</name>
</gene>
<name>A0ABQ4KP52_9BACI</name>
<evidence type="ECO:0000256" key="1">
    <source>
        <dbReference type="SAM" id="SignalP"/>
    </source>
</evidence>
<protein>
    <recommendedName>
        <fullName evidence="4">Lipoprotein</fullName>
    </recommendedName>
</protein>
<evidence type="ECO:0000313" key="3">
    <source>
        <dbReference type="Proteomes" id="UP000679950"/>
    </source>
</evidence>
<dbReference type="Proteomes" id="UP000679950">
    <property type="component" value="Unassembled WGS sequence"/>
</dbReference>
<sequence length="271" mass="31303">MKKYFFGTLLFLLSLLLIGCASKEAKQFKNNKEVQDEIEETIKAIGKDEFALDLDPNAKKMKFGRQNGIPLVDDKTLIVPVETTGKPVYSFDVTIHIRKQQDGTLQVGEVEMRNLDQLGNFLLEDLYAKKFKKPLKQLEKVDPDLSIYTIRIDSLTAIHYDDEDELEQYRKALAEDYNAGNFTKPDQFITLIDKHRLKEDLSIDGIYLPEVSIQVKRPENAKIDSEEKVQKIIQYIEESHDLPLGDYSVSMPSDKNHTSIYETVRKQEWPQ</sequence>
<evidence type="ECO:0000313" key="2">
    <source>
        <dbReference type="EMBL" id="GIN59087.1"/>
    </source>
</evidence>
<proteinExistence type="predicted"/>
<dbReference type="EMBL" id="BORB01000035">
    <property type="protein sequence ID" value="GIN59087.1"/>
    <property type="molecule type" value="Genomic_DNA"/>
</dbReference>
<comment type="caution">
    <text evidence="2">The sequence shown here is derived from an EMBL/GenBank/DDBJ whole genome shotgun (WGS) entry which is preliminary data.</text>
</comment>
<feature type="chain" id="PRO_5047482696" description="Lipoprotein" evidence="1">
    <location>
        <begin position="26"/>
        <end position="271"/>
    </location>
</feature>
<dbReference type="PROSITE" id="PS51257">
    <property type="entry name" value="PROKAR_LIPOPROTEIN"/>
    <property type="match status" value="1"/>
</dbReference>
<dbReference type="RefSeq" id="WP_212967037.1">
    <property type="nucleotide sequence ID" value="NZ_BORB01000035.1"/>
</dbReference>
<keyword evidence="3" id="KW-1185">Reference proteome</keyword>
<reference evidence="2 3" key="1">
    <citation type="submission" date="2021-03" db="EMBL/GenBank/DDBJ databases">
        <title>Antimicrobial resistance genes in bacteria isolated from Japanese honey, and their potential for conferring macrolide and lincosamide resistance in the American foulbrood pathogen Paenibacillus larvae.</title>
        <authorList>
            <person name="Okamoto M."/>
            <person name="Kumagai M."/>
            <person name="Kanamori H."/>
            <person name="Takamatsu D."/>
        </authorList>
    </citation>
    <scope>NUCLEOTIDE SEQUENCE [LARGE SCALE GENOMIC DNA]</scope>
    <source>
        <strain evidence="2 3">J8TS2</strain>
    </source>
</reference>
<organism evidence="2 3">
    <name type="scientific">Lederbergia ruris</name>
    <dbReference type="NCBI Taxonomy" id="217495"/>
    <lineage>
        <taxon>Bacteria</taxon>
        <taxon>Bacillati</taxon>
        <taxon>Bacillota</taxon>
        <taxon>Bacilli</taxon>
        <taxon>Bacillales</taxon>
        <taxon>Bacillaceae</taxon>
        <taxon>Lederbergia</taxon>
    </lineage>
</organism>
<evidence type="ECO:0008006" key="4">
    <source>
        <dbReference type="Google" id="ProtNLM"/>
    </source>
</evidence>
<accession>A0ABQ4KP52</accession>
<keyword evidence="1" id="KW-0732">Signal</keyword>
<feature type="signal peptide" evidence="1">
    <location>
        <begin position="1"/>
        <end position="25"/>
    </location>
</feature>